<evidence type="ECO:0000256" key="1">
    <source>
        <dbReference type="ARBA" id="ARBA00022670"/>
    </source>
</evidence>
<dbReference type="InterPro" id="IPR011650">
    <property type="entry name" value="Peptidase_M20_dimer"/>
</dbReference>
<evidence type="ECO:0000313" key="5">
    <source>
        <dbReference type="EMBL" id="KAL3316587.1"/>
    </source>
</evidence>
<dbReference type="GO" id="GO:0008233">
    <property type="term" value="F:peptidase activity"/>
    <property type="evidence" value="ECO:0007669"/>
    <property type="project" value="UniProtKB-KW"/>
</dbReference>
<reference evidence="5 6" key="1">
    <citation type="submission" date="2024-11" db="EMBL/GenBank/DDBJ databases">
        <title>Adaptive evolution of stress response genes in parasites aligns with host niche diversity.</title>
        <authorList>
            <person name="Hahn C."/>
            <person name="Resl P."/>
        </authorList>
    </citation>
    <scope>NUCLEOTIDE SEQUENCE [LARGE SCALE GENOMIC DNA]</scope>
    <source>
        <strain evidence="5">EGGRZ-B1_66</strain>
        <tissue evidence="5">Body</tissue>
    </source>
</reference>
<evidence type="ECO:0000256" key="3">
    <source>
        <dbReference type="ARBA" id="ARBA00022801"/>
    </source>
</evidence>
<dbReference type="GO" id="GO:0006508">
    <property type="term" value="P:proteolysis"/>
    <property type="evidence" value="ECO:0007669"/>
    <property type="project" value="UniProtKB-KW"/>
</dbReference>
<evidence type="ECO:0000259" key="4">
    <source>
        <dbReference type="Pfam" id="PF07687"/>
    </source>
</evidence>
<dbReference type="Pfam" id="PF07687">
    <property type="entry name" value="M20_dimer"/>
    <property type="match status" value="1"/>
</dbReference>
<dbReference type="Gene3D" id="3.30.70.360">
    <property type="match status" value="1"/>
</dbReference>
<sequence>MAQQRSKSELLYLTSEYIDACYPIYEKLLSELVTFMSISDDPVHRIDVIKAIRWCGTRLENIGCKVTYLSRSNKEEFQKCDAENLQVPFPESLIAELGNDPLKPTLLLYGHVDIKAISVRDEPLADPWSLNICGDYYEAHGLNDGKAGLLCWIAALDAIYKTSILPLNIRFFVEGLGNRSSETVESQLNELRSESLHRVDYAALADGFWLGEQQPCLIYGGRGIVYFYLTVFGPERDLHSGLHGGAVTEPMQDLVYIIQSLVDKTGHVLIQDFYQNVDDPDSTELTRWKDLDFSAGKYEAQTGASGFYTEDKLSLLKRRWVQPELTVHKIEDMDRETFTHRRIPKCAKAKFSVRTVMRMSMEKTIDRVLNHIEQQIASRNSKNQVEIQVFRGGDPFLNDLDCINYTCAKEALTSNWGVRPDLIREGATLPTVSIIERTTSRDVCVFPLAFYSNAEASNNRLPIVNVKKAMKVFASYCIHLGTAYAEMRKIRDARQQKRKEIRDMLI</sequence>
<evidence type="ECO:0000256" key="2">
    <source>
        <dbReference type="ARBA" id="ARBA00022723"/>
    </source>
</evidence>
<accession>A0ABD2QBE1</accession>
<organism evidence="5 6">
    <name type="scientific">Cichlidogyrus casuarinus</name>
    <dbReference type="NCBI Taxonomy" id="1844966"/>
    <lineage>
        <taxon>Eukaryota</taxon>
        <taxon>Metazoa</taxon>
        <taxon>Spiralia</taxon>
        <taxon>Lophotrochozoa</taxon>
        <taxon>Platyhelminthes</taxon>
        <taxon>Monogenea</taxon>
        <taxon>Monopisthocotylea</taxon>
        <taxon>Dactylogyridea</taxon>
        <taxon>Ancyrocephalidae</taxon>
        <taxon>Cichlidogyrus</taxon>
    </lineage>
</organism>
<evidence type="ECO:0000313" key="6">
    <source>
        <dbReference type="Proteomes" id="UP001626550"/>
    </source>
</evidence>
<dbReference type="PANTHER" id="PTHR43270:SF8">
    <property type="entry name" value="DI- AND TRIPEPTIDASE DUG2-RELATED"/>
    <property type="match status" value="1"/>
</dbReference>
<dbReference type="AlphaFoldDB" id="A0ABD2QBE1"/>
<dbReference type="GO" id="GO:0046872">
    <property type="term" value="F:metal ion binding"/>
    <property type="evidence" value="ECO:0007669"/>
    <property type="project" value="UniProtKB-KW"/>
</dbReference>
<keyword evidence="3" id="KW-0378">Hydrolase</keyword>
<protein>
    <recommendedName>
        <fullName evidence="4">Peptidase M20 dimerisation domain-containing protein</fullName>
    </recommendedName>
</protein>
<keyword evidence="2" id="KW-0479">Metal-binding</keyword>
<dbReference type="SUPFAM" id="SSF53187">
    <property type="entry name" value="Zn-dependent exopeptidases"/>
    <property type="match status" value="1"/>
</dbReference>
<keyword evidence="1" id="KW-0645">Protease</keyword>
<feature type="domain" description="Peptidase M20 dimerisation" evidence="4">
    <location>
        <begin position="220"/>
        <end position="375"/>
    </location>
</feature>
<dbReference type="Proteomes" id="UP001626550">
    <property type="component" value="Unassembled WGS sequence"/>
</dbReference>
<dbReference type="PANTHER" id="PTHR43270">
    <property type="entry name" value="BETA-ALA-HIS DIPEPTIDASE"/>
    <property type="match status" value="1"/>
</dbReference>
<dbReference type="Gene3D" id="3.40.630.10">
    <property type="entry name" value="Zn peptidases"/>
    <property type="match status" value="1"/>
</dbReference>
<keyword evidence="6" id="KW-1185">Reference proteome</keyword>
<dbReference type="EMBL" id="JBJKFK010000516">
    <property type="protein sequence ID" value="KAL3316587.1"/>
    <property type="molecule type" value="Genomic_DNA"/>
</dbReference>
<name>A0ABD2QBE1_9PLAT</name>
<gene>
    <name evidence="5" type="ORF">Ciccas_004761</name>
</gene>
<proteinExistence type="predicted"/>
<comment type="caution">
    <text evidence="5">The sequence shown here is derived from an EMBL/GenBank/DDBJ whole genome shotgun (WGS) entry which is preliminary data.</text>
</comment>
<dbReference type="InterPro" id="IPR051458">
    <property type="entry name" value="Cyt/Met_Dipeptidase"/>
</dbReference>